<keyword evidence="1" id="KW-0732">Signal</keyword>
<dbReference type="RefSeq" id="WP_377930566.1">
    <property type="nucleotide sequence ID" value="NZ_JBHUEM010000054.1"/>
</dbReference>
<dbReference type="InterPro" id="IPR006837">
    <property type="entry name" value="Divergent_DAC"/>
</dbReference>
<sequence length="259" mass="28488">MKTCKLVLLSIFILFALPTDIVQGKTTELKSAIIIDDFGGGAGGVMDFLDGEIPITAAVMPFTKKSKEHAELAHKRGLEVIVHLPMQPKKGKRSWLGPNPITVDLTPNEVKKRVEEALESVPYAVGLNNHMGSLAVEDEELVRAIVEVAKERNLYIVDSGTSPKSKFPKLAKELGVPVLIRDVFLDDVSTVTHVSRQMRKLAKITEQNGEGIAIGHVGVNGKICYTGIVLSMNEFEEKHIEIVPVSELFLDDTKHFNIQ</sequence>
<name>A0ABW4LVX7_9BACI</name>
<organism evidence="2 3">
    <name type="scientific">Bacillus salitolerans</name>
    <dbReference type="NCBI Taxonomy" id="1437434"/>
    <lineage>
        <taxon>Bacteria</taxon>
        <taxon>Bacillati</taxon>
        <taxon>Bacillota</taxon>
        <taxon>Bacilli</taxon>
        <taxon>Bacillales</taxon>
        <taxon>Bacillaceae</taxon>
        <taxon>Bacillus</taxon>
    </lineage>
</organism>
<keyword evidence="3" id="KW-1185">Reference proteome</keyword>
<dbReference type="EMBL" id="JBHUEM010000054">
    <property type="protein sequence ID" value="MFD1739337.1"/>
    <property type="molecule type" value="Genomic_DNA"/>
</dbReference>
<dbReference type="CDD" id="cd10936">
    <property type="entry name" value="CE4_DAC2"/>
    <property type="match status" value="1"/>
</dbReference>
<gene>
    <name evidence="2" type="ORF">ACFSCX_22915</name>
</gene>
<reference evidence="3" key="1">
    <citation type="journal article" date="2019" name="Int. J. Syst. Evol. Microbiol.">
        <title>The Global Catalogue of Microorganisms (GCM) 10K type strain sequencing project: providing services to taxonomists for standard genome sequencing and annotation.</title>
        <authorList>
            <consortium name="The Broad Institute Genomics Platform"/>
            <consortium name="The Broad Institute Genome Sequencing Center for Infectious Disease"/>
            <person name="Wu L."/>
            <person name="Ma J."/>
        </authorList>
    </citation>
    <scope>NUCLEOTIDE SEQUENCE [LARGE SCALE GENOMIC DNA]</scope>
    <source>
        <strain evidence="3">CCUG 49339</strain>
    </source>
</reference>
<feature type="chain" id="PRO_5046991110" evidence="1">
    <location>
        <begin position="25"/>
        <end position="259"/>
    </location>
</feature>
<proteinExistence type="predicted"/>
<dbReference type="SUPFAM" id="SSF88713">
    <property type="entry name" value="Glycoside hydrolase/deacetylase"/>
    <property type="match status" value="1"/>
</dbReference>
<dbReference type="Proteomes" id="UP001597214">
    <property type="component" value="Unassembled WGS sequence"/>
</dbReference>
<accession>A0ABW4LVX7</accession>
<evidence type="ECO:0000313" key="2">
    <source>
        <dbReference type="EMBL" id="MFD1739337.1"/>
    </source>
</evidence>
<dbReference type="InterPro" id="IPR011330">
    <property type="entry name" value="Glyco_hydro/deAcase_b/a-brl"/>
</dbReference>
<comment type="caution">
    <text evidence="2">The sequence shown here is derived from an EMBL/GenBank/DDBJ whole genome shotgun (WGS) entry which is preliminary data.</text>
</comment>
<dbReference type="Gene3D" id="3.20.20.370">
    <property type="entry name" value="Glycoside hydrolase/deacetylase"/>
    <property type="match status" value="1"/>
</dbReference>
<feature type="signal peptide" evidence="1">
    <location>
        <begin position="1"/>
        <end position="24"/>
    </location>
</feature>
<dbReference type="PANTHER" id="PTHR30105:SF2">
    <property type="entry name" value="DIVERGENT POLYSACCHARIDE DEACETYLASE SUPERFAMILY"/>
    <property type="match status" value="1"/>
</dbReference>
<evidence type="ECO:0000313" key="3">
    <source>
        <dbReference type="Proteomes" id="UP001597214"/>
    </source>
</evidence>
<dbReference type="Pfam" id="PF04748">
    <property type="entry name" value="Polysacc_deac_2"/>
    <property type="match status" value="1"/>
</dbReference>
<protein>
    <submittedName>
        <fullName evidence="2">Divergent polysaccharide deacetylase family protein</fullName>
    </submittedName>
</protein>
<dbReference type="PANTHER" id="PTHR30105">
    <property type="entry name" value="UNCHARACTERIZED YIBQ-RELATED"/>
    <property type="match status" value="1"/>
</dbReference>
<evidence type="ECO:0000256" key="1">
    <source>
        <dbReference type="SAM" id="SignalP"/>
    </source>
</evidence>